<evidence type="ECO:0000259" key="2">
    <source>
        <dbReference type="Pfam" id="PF24883"/>
    </source>
</evidence>
<organism evidence="3 4">
    <name type="scientific">Phomopsis amygdali</name>
    <name type="common">Fusicoccum amygdali</name>
    <dbReference type="NCBI Taxonomy" id="1214568"/>
    <lineage>
        <taxon>Eukaryota</taxon>
        <taxon>Fungi</taxon>
        <taxon>Dikarya</taxon>
        <taxon>Ascomycota</taxon>
        <taxon>Pezizomycotina</taxon>
        <taxon>Sordariomycetes</taxon>
        <taxon>Sordariomycetidae</taxon>
        <taxon>Diaporthales</taxon>
        <taxon>Diaporthaceae</taxon>
        <taxon>Diaporthe</taxon>
    </lineage>
</organism>
<dbReference type="EMBL" id="JAUJFL010000004">
    <property type="protein sequence ID" value="KAK2605469.1"/>
    <property type="molecule type" value="Genomic_DNA"/>
</dbReference>
<protein>
    <recommendedName>
        <fullName evidence="2">Nephrocystin 3-like N-terminal domain-containing protein</fullName>
    </recommendedName>
</protein>
<dbReference type="InterPro" id="IPR029058">
    <property type="entry name" value="AB_hydrolase_fold"/>
</dbReference>
<dbReference type="PANTHER" id="PTHR10039:SF5">
    <property type="entry name" value="NACHT DOMAIN-CONTAINING PROTEIN"/>
    <property type="match status" value="1"/>
</dbReference>
<proteinExistence type="predicted"/>
<dbReference type="Proteomes" id="UP001265746">
    <property type="component" value="Unassembled WGS sequence"/>
</dbReference>
<sequence length="1176" mass="132547">MSTRDKARVLRLRYVPGHLDRLEVIKLLSKSLKNVEEADITIFSLALDVNTLSQMPRKVATLTFQSLPATISSNLQAGDVRIEVPGLAMPLVLDSHFRGITPVNEIPEHMHTHEATVRIKKYGGNLQAPSCFVISGLGSHPFGSWQPHGADKSFMWIRDELPHLLPSTRFLIYGYDTTLLGSDSFQTISHLGISLNQELSASGYAEPSSKPIMFLAHSLGGVILKQSLIALAGGYERENAILDKVRGSIFFGVPSRGMSVPDLFTMIGSQPNTVLLDELSNQSDFLPRLDKQFRGISKLQDLHYYWAFETKVTHRVEACHDTSKFARTGTKFIMVPPESATGGLNQTKPHLTLQIDENHSDMVKFSAGDHRIRIIADKLEDIGQARGSVFRQARAMLNSQLSSSDDFLTGDFSPPEGAEPRNEFSRDQPWNHRSILLSLRAPERDLRLEQIDDRVGDTFDWAFDDDSTGLCTWLSRGSGLFWVCGKPGSGKSTFMKHLYQDTRTAELLRASSIGTKLMVVSFFFHHRGNRVQKSFEGLLRSLVSQILEQEELLFPNVYPIFEPQFPVRFESQHKNSLRNDIRKVFGEESFRASQANSRLREIVDNQLKLTAQHRLGVHLKGLLQICMGTYGEYDFDFEIQDDLWEISDPNPRFPLPKIQEVLRLHYHRVEQTKKDIINSVWTRDNLHDALRRLFSQDQFKMNILLILDALDEYSGQPEFIASILQDLDNVQAPSTRLRIIFSSRPWKVFTQEFANTPGFRIHEHTGNDIEELCATQIPQNDSALRLLSPLIPEIVARARGVFIWVKLVMSELSLMAVAGDMQMPHLQEELSRCLDSVPDELDQFYRLIVQRIPNSVRWDSYVILETISRFGELLSVDELVQIVRLSSAQNFSDAQKCFTRQQGKSTLALGSPQFLAQSKQYLETTTGGLVEVVMGTSGIENPKANVQFMHQSVQDFVQSSDLKSISLGASRARLVVENGYSFLSKYLFTHPHASSKSRAANYAAFGLFARKAEHTTGYSQMKFFQPQPGKKFLPSLLEDHLGGEPLCAGFQEIYIDSIQIHSVIELAVVHGLKLCLDDALKEDPQYISRQPDRHRPDLIGLLLMCTLQSSAPHEVSGRLLAVDTAEFLLARGLSVSNNITGLGLVIKLLWVPPDDYRLTDPAELKELRCCARASER</sequence>
<feature type="domain" description="Nephrocystin 3-like N-terminal" evidence="2">
    <location>
        <begin position="458"/>
        <end position="567"/>
    </location>
</feature>
<dbReference type="InterPro" id="IPR027417">
    <property type="entry name" value="P-loop_NTPase"/>
</dbReference>
<dbReference type="SUPFAM" id="SSF52540">
    <property type="entry name" value="P-loop containing nucleoside triphosphate hydrolases"/>
    <property type="match status" value="1"/>
</dbReference>
<dbReference type="InterPro" id="IPR056884">
    <property type="entry name" value="NPHP3-like_N"/>
</dbReference>
<evidence type="ECO:0000313" key="3">
    <source>
        <dbReference type="EMBL" id="KAK2605469.1"/>
    </source>
</evidence>
<dbReference type="PANTHER" id="PTHR10039">
    <property type="entry name" value="AMELOGENIN"/>
    <property type="match status" value="1"/>
</dbReference>
<evidence type="ECO:0000313" key="4">
    <source>
        <dbReference type="Proteomes" id="UP001265746"/>
    </source>
</evidence>
<dbReference type="Gene3D" id="3.40.50.1820">
    <property type="entry name" value="alpha/beta hydrolase"/>
    <property type="match status" value="1"/>
</dbReference>
<dbReference type="Pfam" id="PF24883">
    <property type="entry name" value="NPHP3_N"/>
    <property type="match status" value="1"/>
</dbReference>
<evidence type="ECO:0000256" key="1">
    <source>
        <dbReference type="ARBA" id="ARBA00022737"/>
    </source>
</evidence>
<dbReference type="AlphaFoldDB" id="A0AAD9W2W2"/>
<comment type="caution">
    <text evidence="3">The sequence shown here is derived from an EMBL/GenBank/DDBJ whole genome shotgun (WGS) entry which is preliminary data.</text>
</comment>
<name>A0AAD9W2W2_PHOAM</name>
<reference evidence="3" key="1">
    <citation type="submission" date="2023-06" db="EMBL/GenBank/DDBJ databases">
        <authorList>
            <person name="Noh H."/>
        </authorList>
    </citation>
    <scope>NUCLEOTIDE SEQUENCE</scope>
    <source>
        <strain evidence="3">DUCC20226</strain>
    </source>
</reference>
<keyword evidence="4" id="KW-1185">Reference proteome</keyword>
<gene>
    <name evidence="3" type="ORF">N8I77_008303</name>
</gene>
<keyword evidence="1" id="KW-0677">Repeat</keyword>
<dbReference type="SUPFAM" id="SSF53474">
    <property type="entry name" value="alpha/beta-Hydrolases"/>
    <property type="match status" value="1"/>
</dbReference>
<accession>A0AAD9W2W2</accession>